<keyword evidence="4" id="KW-1185">Reference proteome</keyword>
<dbReference type="EMBL" id="JAEDAO010000001">
    <property type="protein sequence ID" value="MBK0392094.1"/>
    <property type="molecule type" value="Genomic_DNA"/>
</dbReference>
<dbReference type="PANTHER" id="PTHR30143:SF0">
    <property type="entry name" value="2-KETO-4-PENTENOATE HYDRATASE"/>
    <property type="match status" value="1"/>
</dbReference>
<evidence type="ECO:0000313" key="3">
    <source>
        <dbReference type="EMBL" id="MBK0392094.1"/>
    </source>
</evidence>
<evidence type="ECO:0000313" key="4">
    <source>
        <dbReference type="Proteomes" id="UP000617041"/>
    </source>
</evidence>
<proteinExistence type="predicted"/>
<dbReference type="InterPro" id="IPR036663">
    <property type="entry name" value="Fumarylacetoacetase_C_sf"/>
</dbReference>
<reference evidence="3" key="1">
    <citation type="submission" date="2020-12" db="EMBL/GenBank/DDBJ databases">
        <title>Ramlibacter sp. nov., isolated from a freshwater alga, Cryptomonas.</title>
        <authorList>
            <person name="Kim H.M."/>
            <person name="Jeon C.O."/>
        </authorList>
    </citation>
    <scope>NUCLEOTIDE SEQUENCE</scope>
    <source>
        <strain evidence="3">CrO1</strain>
    </source>
</reference>
<gene>
    <name evidence="3" type="ORF">I8E28_05785</name>
</gene>
<dbReference type="InterPro" id="IPR011234">
    <property type="entry name" value="Fumarylacetoacetase-like_C"/>
</dbReference>
<dbReference type="Pfam" id="PF01557">
    <property type="entry name" value="FAA_hydrolase"/>
    <property type="match status" value="1"/>
</dbReference>
<accession>A0A934UPZ9</accession>
<dbReference type="GO" id="GO:0016787">
    <property type="term" value="F:hydrolase activity"/>
    <property type="evidence" value="ECO:0007669"/>
    <property type="project" value="UniProtKB-KW"/>
</dbReference>
<evidence type="ECO:0000259" key="2">
    <source>
        <dbReference type="Pfam" id="PF01557"/>
    </source>
</evidence>
<keyword evidence="3" id="KW-0378">Hydrolase</keyword>
<dbReference type="Proteomes" id="UP000617041">
    <property type="component" value="Unassembled WGS sequence"/>
</dbReference>
<dbReference type="AlphaFoldDB" id="A0A934UPZ9"/>
<feature type="domain" description="Fumarylacetoacetase-like C-terminal" evidence="2">
    <location>
        <begin position="98"/>
        <end position="252"/>
    </location>
</feature>
<keyword evidence="1" id="KW-0456">Lyase</keyword>
<dbReference type="SUPFAM" id="SSF56529">
    <property type="entry name" value="FAH"/>
    <property type="match status" value="1"/>
</dbReference>
<name>A0A934UPZ9_9BURK</name>
<organism evidence="3 4">
    <name type="scientific">Ramlibacter algicola</name>
    <dbReference type="NCBI Taxonomy" id="2795217"/>
    <lineage>
        <taxon>Bacteria</taxon>
        <taxon>Pseudomonadati</taxon>
        <taxon>Pseudomonadota</taxon>
        <taxon>Betaproteobacteria</taxon>
        <taxon>Burkholderiales</taxon>
        <taxon>Comamonadaceae</taxon>
        <taxon>Ramlibacter</taxon>
    </lineage>
</organism>
<comment type="caution">
    <text evidence="3">The sequence shown here is derived from an EMBL/GenBank/DDBJ whole genome shotgun (WGS) entry which is preliminary data.</text>
</comment>
<dbReference type="Gene3D" id="3.90.850.10">
    <property type="entry name" value="Fumarylacetoacetase-like, C-terminal domain"/>
    <property type="match status" value="1"/>
</dbReference>
<dbReference type="GO" id="GO:0008684">
    <property type="term" value="F:2-oxopent-4-enoate hydratase activity"/>
    <property type="evidence" value="ECO:0007669"/>
    <property type="project" value="TreeGrafter"/>
</dbReference>
<dbReference type="RefSeq" id="WP_200787046.1">
    <property type="nucleotide sequence ID" value="NZ_JAEDAO010000001.1"/>
</dbReference>
<sequence>MVARALDAIANEMRQAQDDVRQVAPLTSTHPGFSLEHAYTVADRVHHERLAAGAQPRGRKIGFTNRAIWPEYGVHHPIWGHVYAHTLRGPGMADLDVTVSHFAEPRLEPEIALCLRSAPRAGLAIRDLAGCIDWVAPAFEVVQSHFPHWKFQAADTIADGGLHGALIVGETVPLASIGTDAELALAAVEVELHRDGQLVEVGRGANALGSPLAALAHLVDLLAKQPALPPLRAGEIVTTGTLTAAYPVRAGEAWTMQPRHPALKPLTLRFRD</sequence>
<evidence type="ECO:0000256" key="1">
    <source>
        <dbReference type="ARBA" id="ARBA00023239"/>
    </source>
</evidence>
<dbReference type="PANTHER" id="PTHR30143">
    <property type="entry name" value="ACID HYDRATASE"/>
    <property type="match status" value="1"/>
</dbReference>
<dbReference type="GO" id="GO:0005737">
    <property type="term" value="C:cytoplasm"/>
    <property type="evidence" value="ECO:0007669"/>
    <property type="project" value="TreeGrafter"/>
</dbReference>
<protein>
    <submittedName>
        <fullName evidence="3">Fumarylacetoacetate hydrolase family protein</fullName>
    </submittedName>
</protein>
<dbReference type="InterPro" id="IPR050772">
    <property type="entry name" value="Hydratase-Decarb/MhpD_sf"/>
</dbReference>